<gene>
    <name evidence="1" type="ORF">UFOVP1176_25</name>
</gene>
<reference evidence="1" key="1">
    <citation type="submission" date="2020-05" db="EMBL/GenBank/DDBJ databases">
        <authorList>
            <person name="Chiriac C."/>
            <person name="Salcher M."/>
            <person name="Ghai R."/>
            <person name="Kavagutti S V."/>
        </authorList>
    </citation>
    <scope>NUCLEOTIDE SEQUENCE</scope>
</reference>
<sequence length="243" mass="23147">MATAIPNSNINIPFSSFLDPITGRPSQEWLMFLMNPTFISANLSAALPVTSGGTGLTTIPTNGKLLIGNGTGYSLNTLTAGTGITVTNGAGTITVASSGLTSFSAGTTGFTPSSPTTGAVVLAGTLVIANGGTGATSAAAARANLGAGTGNGTVTSVGGTGTVNGITLTGTVTTTGNLTIGGTLSGVSLTTQVSGILPIANGGTGTSTAGVSATIVTAKLTALGADGSMTFTNGLLTAQTPAT</sequence>
<dbReference type="EMBL" id="LR797122">
    <property type="protein sequence ID" value="CAB4188503.1"/>
    <property type="molecule type" value="Genomic_DNA"/>
</dbReference>
<protein>
    <submittedName>
        <fullName evidence="1">Uncharacterized protein</fullName>
    </submittedName>
</protein>
<evidence type="ECO:0000313" key="1">
    <source>
        <dbReference type="EMBL" id="CAB4188503.1"/>
    </source>
</evidence>
<accession>A0A6J5QVN5</accession>
<proteinExistence type="predicted"/>
<name>A0A6J5QVN5_9CAUD</name>
<organism evidence="1">
    <name type="scientific">uncultured Caudovirales phage</name>
    <dbReference type="NCBI Taxonomy" id="2100421"/>
    <lineage>
        <taxon>Viruses</taxon>
        <taxon>Duplodnaviria</taxon>
        <taxon>Heunggongvirae</taxon>
        <taxon>Uroviricota</taxon>
        <taxon>Caudoviricetes</taxon>
        <taxon>Peduoviridae</taxon>
        <taxon>Maltschvirus</taxon>
        <taxon>Maltschvirus maltsch</taxon>
    </lineage>
</organism>